<evidence type="ECO:0000256" key="5">
    <source>
        <dbReference type="ARBA" id="ARBA00022984"/>
    </source>
</evidence>
<keyword evidence="2" id="KW-0808">Transferase</keyword>
<dbReference type="CDD" id="cd16913">
    <property type="entry name" value="YkuD_like"/>
    <property type="match status" value="1"/>
</dbReference>
<dbReference type="GO" id="GO:0071555">
    <property type="term" value="P:cell wall organization"/>
    <property type="evidence" value="ECO:0007669"/>
    <property type="project" value="UniProtKB-UniRule"/>
</dbReference>
<dbReference type="SUPFAM" id="SSF69360">
    <property type="entry name" value="Cell wall binding repeat"/>
    <property type="match status" value="3"/>
</dbReference>
<feature type="active site" description="Proton donor/acceptor" evidence="8">
    <location>
        <position position="705"/>
    </location>
</feature>
<evidence type="ECO:0000256" key="2">
    <source>
        <dbReference type="ARBA" id="ARBA00022679"/>
    </source>
</evidence>
<dbReference type="Pfam" id="PF03734">
    <property type="entry name" value="YkuD"/>
    <property type="match status" value="1"/>
</dbReference>
<dbReference type="GO" id="GO:0008360">
    <property type="term" value="P:regulation of cell shape"/>
    <property type="evidence" value="ECO:0007669"/>
    <property type="project" value="UniProtKB-UniRule"/>
</dbReference>
<evidence type="ECO:0000256" key="7">
    <source>
        <dbReference type="PROSITE-ProRule" id="PRU00591"/>
    </source>
</evidence>
<feature type="active site" description="Nucleophile" evidence="8">
    <location>
        <position position="729"/>
    </location>
</feature>
<feature type="signal peptide" evidence="10">
    <location>
        <begin position="1"/>
        <end position="37"/>
    </location>
</feature>
<protein>
    <submittedName>
        <fullName evidence="12">L,D-transpeptidase family protein</fullName>
    </submittedName>
</protein>
<dbReference type="GO" id="GO:0018104">
    <property type="term" value="P:peptidoglycan-protein cross-linking"/>
    <property type="evidence" value="ECO:0007669"/>
    <property type="project" value="TreeGrafter"/>
</dbReference>
<dbReference type="Pfam" id="PF01473">
    <property type="entry name" value="Choline_bind_1"/>
    <property type="match status" value="6"/>
</dbReference>
<dbReference type="Proteomes" id="UP000831562">
    <property type="component" value="Chromosome"/>
</dbReference>
<feature type="compositionally biased region" description="Polar residues" evidence="9">
    <location>
        <begin position="97"/>
        <end position="109"/>
    </location>
</feature>
<evidence type="ECO:0000256" key="8">
    <source>
        <dbReference type="PROSITE-ProRule" id="PRU01373"/>
    </source>
</evidence>
<dbReference type="InterPro" id="IPR018337">
    <property type="entry name" value="Cell_wall/Cho-bd_repeat"/>
</dbReference>
<feature type="repeat" description="Cell wall-binding" evidence="7">
    <location>
        <begin position="552"/>
        <end position="571"/>
    </location>
</feature>
<feature type="compositionally biased region" description="Low complexity" evidence="9">
    <location>
        <begin position="55"/>
        <end position="96"/>
    </location>
</feature>
<feature type="chain" id="PRO_5039681216" evidence="10">
    <location>
        <begin position="38"/>
        <end position="753"/>
    </location>
</feature>
<proteinExistence type="predicted"/>
<dbReference type="PANTHER" id="PTHR30582:SF2">
    <property type="entry name" value="L,D-TRANSPEPTIDASE YCIB-RELATED"/>
    <property type="match status" value="1"/>
</dbReference>
<feature type="repeat" description="Cell wall-binding" evidence="7">
    <location>
        <begin position="572"/>
        <end position="591"/>
    </location>
</feature>
<feature type="domain" description="L,D-TPase catalytic" evidence="11">
    <location>
        <begin position="634"/>
        <end position="753"/>
    </location>
</feature>
<dbReference type="PROSITE" id="PS51170">
    <property type="entry name" value="CW"/>
    <property type="match status" value="3"/>
</dbReference>
<evidence type="ECO:0000256" key="10">
    <source>
        <dbReference type="SAM" id="SignalP"/>
    </source>
</evidence>
<comment type="pathway">
    <text evidence="1 8">Cell wall biogenesis; peptidoglycan biosynthesis.</text>
</comment>
<dbReference type="Gene3D" id="2.40.440.10">
    <property type="entry name" value="L,D-transpeptidase catalytic domain-like"/>
    <property type="match status" value="1"/>
</dbReference>
<dbReference type="InterPro" id="IPR038063">
    <property type="entry name" value="Transpep_catalytic_dom"/>
</dbReference>
<keyword evidence="10" id="KW-0732">Signal</keyword>
<dbReference type="GO" id="GO:0005576">
    <property type="term" value="C:extracellular region"/>
    <property type="evidence" value="ECO:0007669"/>
    <property type="project" value="TreeGrafter"/>
</dbReference>
<sequence>MEKKMRFPYRPSTQKLIAVASLSAALLCGFHAAPAFAETTDTSTVNAPVVTTETTATAENASPTAAESSQPASPASPAAPTTTAPTTSQTPAAPTENTTSTPQSSGWRQENGQFHYYKEDGTLVTSQWIKDDSGWHYVDGTGAAVAGWFTTPNGKTWYFNPNDPLHAAVLGETEIDGKFYYFDSITGLIKNNWVYRSASSWSWATEDGSYYSGWKHMPNGKWFYFDPEAPRHHMLIGTIQVSGTSYYIDEYAGMISNSWIQLPTRKWAWAQKNGALASGWFNTPNGKTWYFDPSVPEHPALVGNVEINGTYYYFDENDGILRNSWIHNDDGSWSWVDSYGSFYSGWKHFPNGKWFYFDPEDSIHRMKTGLFQLPSGSYYVDENAGMTSSNWVSLPDGNFSWAQSSGALVSGWFTTPGNKTWYFNPSSIDHAAYVGEHSIDGKNYYFDKSYGLAKNEWVTLSNGVKRWAGPDGVLTGFISPEGVFSTDDGSQPTGTVHLPGLTVNVGSDHKIKTGWIKENSKDFYYLSNGAPADGWLNIHGTWYYFSSNGEKQTGWINSKGSWYFLDSDGKMKTGWIKDNGKDYYLSNNGSMQTGYVTWGGKLYWSAADGAMEEQPCYYPDMYRYAQNYYSATNWLIQIDTTGNRFAVYRGSHGNWVVWYEWQCTTGAPGMWTPHGQFTVGNKGLYFGSGFRCWYYTTISGEYLIHSILYNSDGYTVRDGRLGYNGSHGCVRLATENAKWVYDNIPYGTKIVIW</sequence>
<dbReference type="AlphaFoldDB" id="A0A9E7AFR5"/>
<evidence type="ECO:0000313" key="13">
    <source>
        <dbReference type="Proteomes" id="UP000831562"/>
    </source>
</evidence>
<dbReference type="InterPro" id="IPR050979">
    <property type="entry name" value="LD-transpeptidase"/>
</dbReference>
<evidence type="ECO:0000256" key="4">
    <source>
        <dbReference type="ARBA" id="ARBA00022960"/>
    </source>
</evidence>
<keyword evidence="6 8" id="KW-0961">Cell wall biogenesis/degradation</keyword>
<organism evidence="12 13">
    <name type="scientific">Lancefieldella parvula</name>
    <dbReference type="NCBI Taxonomy" id="1382"/>
    <lineage>
        <taxon>Bacteria</taxon>
        <taxon>Bacillati</taxon>
        <taxon>Actinomycetota</taxon>
        <taxon>Coriobacteriia</taxon>
        <taxon>Coriobacteriales</taxon>
        <taxon>Atopobiaceae</taxon>
        <taxon>Lancefieldella</taxon>
    </lineage>
</organism>
<reference evidence="12" key="1">
    <citation type="submission" date="2022-05" db="EMBL/GenBank/DDBJ databases">
        <title>Using nanopore sequencing to obtain complete genomes from saliva samples.</title>
        <authorList>
            <person name="Baker J.L."/>
        </authorList>
    </citation>
    <scope>NUCLEOTIDE SEQUENCE</scope>
    <source>
        <strain evidence="12">JCVI-JB-Lp32</strain>
    </source>
</reference>
<feature type="repeat" description="Cell wall-binding" evidence="7">
    <location>
        <begin position="532"/>
        <end position="551"/>
    </location>
</feature>
<evidence type="ECO:0000256" key="1">
    <source>
        <dbReference type="ARBA" id="ARBA00004752"/>
    </source>
</evidence>
<evidence type="ECO:0000256" key="9">
    <source>
        <dbReference type="SAM" id="MobiDB-lite"/>
    </source>
</evidence>
<dbReference type="GO" id="GO:0071972">
    <property type="term" value="F:peptidoglycan L,D-transpeptidase activity"/>
    <property type="evidence" value="ECO:0007669"/>
    <property type="project" value="TreeGrafter"/>
</dbReference>
<dbReference type="SUPFAM" id="SSF141523">
    <property type="entry name" value="L,D-transpeptidase catalytic domain-like"/>
    <property type="match status" value="1"/>
</dbReference>
<keyword evidence="5 8" id="KW-0573">Peptidoglycan synthesis</keyword>
<evidence type="ECO:0000313" key="12">
    <source>
        <dbReference type="EMBL" id="UQF77644.1"/>
    </source>
</evidence>
<dbReference type="EMBL" id="CP097092">
    <property type="protein sequence ID" value="UQF77644.1"/>
    <property type="molecule type" value="Genomic_DNA"/>
</dbReference>
<keyword evidence="3" id="KW-0677">Repeat</keyword>
<dbReference type="PROSITE" id="PS52029">
    <property type="entry name" value="LD_TPASE"/>
    <property type="match status" value="1"/>
</dbReference>
<evidence type="ECO:0000256" key="3">
    <source>
        <dbReference type="ARBA" id="ARBA00022737"/>
    </source>
</evidence>
<keyword evidence="4 8" id="KW-0133">Cell shape</keyword>
<dbReference type="Pfam" id="PF19127">
    <property type="entry name" value="Choline_bind_3"/>
    <property type="match status" value="1"/>
</dbReference>
<gene>
    <name evidence="12" type="ORF">M3I19_04930</name>
</gene>
<dbReference type="Gene3D" id="2.10.270.10">
    <property type="entry name" value="Cholin Binding"/>
    <property type="match status" value="6"/>
</dbReference>
<name>A0A9E7AFR5_9ACTN</name>
<dbReference type="GO" id="GO:0016740">
    <property type="term" value="F:transferase activity"/>
    <property type="evidence" value="ECO:0007669"/>
    <property type="project" value="UniProtKB-KW"/>
</dbReference>
<accession>A0A9E7AFR5</accession>
<dbReference type="InterPro" id="IPR005490">
    <property type="entry name" value="LD_TPept_cat_dom"/>
</dbReference>
<evidence type="ECO:0000256" key="6">
    <source>
        <dbReference type="ARBA" id="ARBA00023316"/>
    </source>
</evidence>
<dbReference type="PANTHER" id="PTHR30582">
    <property type="entry name" value="L,D-TRANSPEPTIDASE"/>
    <property type="match status" value="1"/>
</dbReference>
<feature type="region of interest" description="Disordered" evidence="9">
    <location>
        <begin position="55"/>
        <end position="109"/>
    </location>
</feature>
<evidence type="ECO:0000259" key="11">
    <source>
        <dbReference type="PROSITE" id="PS52029"/>
    </source>
</evidence>